<accession>A0A6J6QUA7</accession>
<protein>
    <submittedName>
        <fullName evidence="1">Unannotated protein</fullName>
    </submittedName>
</protein>
<organism evidence="1">
    <name type="scientific">freshwater metagenome</name>
    <dbReference type="NCBI Taxonomy" id="449393"/>
    <lineage>
        <taxon>unclassified sequences</taxon>
        <taxon>metagenomes</taxon>
        <taxon>ecological metagenomes</taxon>
    </lineage>
</organism>
<reference evidence="1" key="1">
    <citation type="submission" date="2020-05" db="EMBL/GenBank/DDBJ databases">
        <authorList>
            <person name="Chiriac C."/>
            <person name="Salcher M."/>
            <person name="Ghai R."/>
            <person name="Kavagutti S V."/>
        </authorList>
    </citation>
    <scope>NUCLEOTIDE SEQUENCE</scope>
</reference>
<dbReference type="EMBL" id="CAEZXR010000184">
    <property type="protein sequence ID" value="CAB4713163.1"/>
    <property type="molecule type" value="Genomic_DNA"/>
</dbReference>
<dbReference type="AlphaFoldDB" id="A0A6J6QUA7"/>
<sequence length="578" mass="60673">MHRLDAHVVVGVNRAALEEEERPAAELTALGDQDAVGLLVRRVEPGGDPPGRVLDVGRRVLGQPSTRARVEGQRARRQLATAELGDQPLQEAVVERQDVVLLRLGEEERLQLGQPLGVIGGDVAGLGPVRRGVVELPAVLVERRQLDLTDGPRRAVLGDGGPAFVVDPAVAVHLEVLRHVLLGRGAVAQARRHRGALDRVLRDAVDRGGVRQSGDLEDRRGDVDDVVPLVPHRAGVGDAGRPVHDEAVAGAAVVGGDLLGPLVGRVHGQCPADVVVRVRRRPADVVELLEDAVGRVGQAVETQHLVERALDAALAGGAVVAEDVEDDGVVELAEPLDLVDEAADLLVGVLGERRVDLHQPLGDAPVVVGQVVPVRGALRPRRQLGPLGHQPQRLLSGQGLVALLVPPVAEVAAEPVASVARHVERSVRGAEGHVGEPRPIRVEGAHASDPGDGLIDDVLGEVVALGLGGRRVDVGGAFDEVRHELVGLAPEEAVELLEALVGRPVREGTGRRHLGVRCLVHLAEGSGRVAVEVEGACQRRLRRGAHGVVPRGVDGEIGDRAHPDAVVVASGQQRAAGR</sequence>
<name>A0A6J6QUA7_9ZZZZ</name>
<gene>
    <name evidence="1" type="ORF">UFOPK2579_01563</name>
</gene>
<evidence type="ECO:0000313" key="1">
    <source>
        <dbReference type="EMBL" id="CAB4713163.1"/>
    </source>
</evidence>
<proteinExistence type="predicted"/>